<feature type="compositionally biased region" description="Polar residues" evidence="1">
    <location>
        <begin position="183"/>
        <end position="201"/>
    </location>
</feature>
<feature type="region of interest" description="Disordered" evidence="1">
    <location>
        <begin position="38"/>
        <end position="223"/>
    </location>
</feature>
<feature type="compositionally biased region" description="Pro residues" evidence="1">
    <location>
        <begin position="546"/>
        <end position="555"/>
    </location>
</feature>
<keyword evidence="3" id="KW-1185">Reference proteome</keyword>
<accession>A0AAN6Y483</accession>
<sequence length="742" mass="79684">MAPLNGAAGKPAKTAARRTASKPVVPVLPLNYPQRYPAAAKPAVSPSVSSPATPAHPNGQPPQDNNTLRDTQQQDGASAELRREGGQGSDKNNDYVMSSTAPPAMASSSAPGAATRASAEKVTGTPTAAVPNHALASPTPTRPPAHLHAASHHHRTSDLSVHNHSGPSFPPGMGNRPNFHQPHASNGSLVFGQFQDSNGSSPAPHPGVGFPAPPPGIMPFPQATRPVPAVDGYGRPLVVSPIINGYAPSTVSHTVSQPGPPTPHSFHGSQSSVTPDEAIFHSGPSPNGLNGVPTERTGHLHFSPGHASAADMHMNNGLHIAVHPGYHNLREPDDLLDFLRRGAVASDTFNDCVVEAYFKHSPQHFDHPEYQRMQLLFRAPAHRFILSRSPALAHSMQSMGTPANGVLQLDIGNEYIRPDVFSYVFRTLYGWSFGDGSMPFPSDLPPRDIRDDMQTTLSYIATACYLQLGAAYSVSIMRAARLLCWETIESLVSFVVPLAVISGKNSDFSASELLEDVIAFIVNQFPRDFVLDVNAVDSGLTRLPATEPPRNPNAPPIAYSTPAGSHSRQSSTAQAQMSHFHRPANARLSHIRFGDMTLEDRNGDSTPASPADTVRSHRSPTSNEAILSRILLNLPFELLKRVLEHPHLTNRAVGDNNATLHNLINEIVAEREARRLATLKPSNTQLEGFHQALENAARPLFVERIRDYLVNNMGFKEEVFAGDGPYLGRTWTGGASGSTSSN</sequence>
<reference evidence="2" key="1">
    <citation type="journal article" date="2023" name="Mol. Phylogenet. Evol.">
        <title>Genome-scale phylogeny and comparative genomics of the fungal order Sordariales.</title>
        <authorList>
            <person name="Hensen N."/>
            <person name="Bonometti L."/>
            <person name="Westerberg I."/>
            <person name="Brannstrom I.O."/>
            <person name="Guillou S."/>
            <person name="Cros-Aarteil S."/>
            <person name="Calhoun S."/>
            <person name="Haridas S."/>
            <person name="Kuo A."/>
            <person name="Mondo S."/>
            <person name="Pangilinan J."/>
            <person name="Riley R."/>
            <person name="LaButti K."/>
            <person name="Andreopoulos B."/>
            <person name="Lipzen A."/>
            <person name="Chen C."/>
            <person name="Yan M."/>
            <person name="Daum C."/>
            <person name="Ng V."/>
            <person name="Clum A."/>
            <person name="Steindorff A."/>
            <person name="Ohm R.A."/>
            <person name="Martin F."/>
            <person name="Silar P."/>
            <person name="Natvig D.O."/>
            <person name="Lalanne C."/>
            <person name="Gautier V."/>
            <person name="Ament-Velasquez S.L."/>
            <person name="Kruys A."/>
            <person name="Hutchinson M.I."/>
            <person name="Powell A.J."/>
            <person name="Barry K."/>
            <person name="Miller A.N."/>
            <person name="Grigoriev I.V."/>
            <person name="Debuchy R."/>
            <person name="Gladieux P."/>
            <person name="Hiltunen Thoren M."/>
            <person name="Johannesson H."/>
        </authorList>
    </citation>
    <scope>NUCLEOTIDE SEQUENCE</scope>
    <source>
        <strain evidence="2">PSN293</strain>
    </source>
</reference>
<evidence type="ECO:0000256" key="1">
    <source>
        <dbReference type="SAM" id="MobiDB-lite"/>
    </source>
</evidence>
<feature type="region of interest" description="Disordered" evidence="1">
    <location>
        <begin position="542"/>
        <end position="568"/>
    </location>
</feature>
<feature type="compositionally biased region" description="Polar residues" evidence="1">
    <location>
        <begin position="61"/>
        <end position="76"/>
    </location>
</feature>
<name>A0AAN6Y483_9PEZI</name>
<feature type="region of interest" description="Disordered" evidence="1">
    <location>
        <begin position="599"/>
        <end position="620"/>
    </location>
</feature>
<dbReference type="AlphaFoldDB" id="A0AAN6Y483"/>
<gene>
    <name evidence="2" type="ORF">QBC37DRAFT_204299</name>
</gene>
<proteinExistence type="predicted"/>
<feature type="compositionally biased region" description="Low complexity" evidence="1">
    <location>
        <begin position="97"/>
        <end position="115"/>
    </location>
</feature>
<comment type="caution">
    <text evidence="2">The sequence shown here is derived from an EMBL/GenBank/DDBJ whole genome shotgun (WGS) entry which is preliminary data.</text>
</comment>
<evidence type="ECO:0000313" key="2">
    <source>
        <dbReference type="EMBL" id="KAK4211903.1"/>
    </source>
</evidence>
<protein>
    <recommendedName>
        <fullName evidence="4">BTB domain-containing protein</fullName>
    </recommendedName>
</protein>
<organism evidence="2 3">
    <name type="scientific">Rhypophila decipiens</name>
    <dbReference type="NCBI Taxonomy" id="261697"/>
    <lineage>
        <taxon>Eukaryota</taxon>
        <taxon>Fungi</taxon>
        <taxon>Dikarya</taxon>
        <taxon>Ascomycota</taxon>
        <taxon>Pezizomycotina</taxon>
        <taxon>Sordariomycetes</taxon>
        <taxon>Sordariomycetidae</taxon>
        <taxon>Sordariales</taxon>
        <taxon>Naviculisporaceae</taxon>
        <taxon>Rhypophila</taxon>
    </lineage>
</organism>
<evidence type="ECO:0000313" key="3">
    <source>
        <dbReference type="Proteomes" id="UP001301769"/>
    </source>
</evidence>
<evidence type="ECO:0008006" key="4">
    <source>
        <dbReference type="Google" id="ProtNLM"/>
    </source>
</evidence>
<feature type="region of interest" description="Disordered" evidence="1">
    <location>
        <begin position="1"/>
        <end position="25"/>
    </location>
</feature>
<feature type="compositionally biased region" description="Low complexity" evidence="1">
    <location>
        <begin position="38"/>
        <end position="57"/>
    </location>
</feature>
<reference evidence="2" key="2">
    <citation type="submission" date="2023-05" db="EMBL/GenBank/DDBJ databases">
        <authorList>
            <consortium name="Lawrence Berkeley National Laboratory"/>
            <person name="Steindorff A."/>
            <person name="Hensen N."/>
            <person name="Bonometti L."/>
            <person name="Westerberg I."/>
            <person name="Brannstrom I.O."/>
            <person name="Guillou S."/>
            <person name="Cros-Aarteil S."/>
            <person name="Calhoun S."/>
            <person name="Haridas S."/>
            <person name="Kuo A."/>
            <person name="Mondo S."/>
            <person name="Pangilinan J."/>
            <person name="Riley R."/>
            <person name="Labutti K."/>
            <person name="Andreopoulos B."/>
            <person name="Lipzen A."/>
            <person name="Chen C."/>
            <person name="Yanf M."/>
            <person name="Daum C."/>
            <person name="Ng V."/>
            <person name="Clum A."/>
            <person name="Ohm R."/>
            <person name="Martin F."/>
            <person name="Silar P."/>
            <person name="Natvig D."/>
            <person name="Lalanne C."/>
            <person name="Gautier V."/>
            <person name="Ament-Velasquez S.L."/>
            <person name="Kruys A."/>
            <person name="Hutchinson M.I."/>
            <person name="Powell A.J."/>
            <person name="Barry K."/>
            <person name="Miller A.N."/>
            <person name="Grigoriev I.V."/>
            <person name="Debuchy R."/>
            <person name="Gladieux P."/>
            <person name="Thoren M.H."/>
            <person name="Johannesson H."/>
        </authorList>
    </citation>
    <scope>NUCLEOTIDE SEQUENCE</scope>
    <source>
        <strain evidence="2">PSN293</strain>
    </source>
</reference>
<feature type="region of interest" description="Disordered" evidence="1">
    <location>
        <begin position="250"/>
        <end position="273"/>
    </location>
</feature>
<dbReference type="Proteomes" id="UP001301769">
    <property type="component" value="Unassembled WGS sequence"/>
</dbReference>
<dbReference type="EMBL" id="MU858138">
    <property type="protein sequence ID" value="KAK4211903.1"/>
    <property type="molecule type" value="Genomic_DNA"/>
</dbReference>